<name>A0A9J6EIR1_RHIMP</name>
<reference evidence="1" key="2">
    <citation type="submission" date="2021-09" db="EMBL/GenBank/DDBJ databases">
        <authorList>
            <person name="Jia N."/>
            <person name="Wang J."/>
            <person name="Shi W."/>
            <person name="Du L."/>
            <person name="Sun Y."/>
            <person name="Zhan W."/>
            <person name="Jiang J."/>
            <person name="Wang Q."/>
            <person name="Zhang B."/>
            <person name="Ji P."/>
            <person name="Sakyi L.B."/>
            <person name="Cui X."/>
            <person name="Yuan T."/>
            <person name="Jiang B."/>
            <person name="Yang W."/>
            <person name="Lam T.T.-Y."/>
            <person name="Chang Q."/>
            <person name="Ding S."/>
            <person name="Wang X."/>
            <person name="Zhu J."/>
            <person name="Ruan X."/>
            <person name="Zhao L."/>
            <person name="Wei J."/>
            <person name="Que T."/>
            <person name="Du C."/>
            <person name="Cheng J."/>
            <person name="Dai P."/>
            <person name="Han X."/>
            <person name="Huang E."/>
            <person name="Gao Y."/>
            <person name="Liu J."/>
            <person name="Shao H."/>
            <person name="Ye R."/>
            <person name="Li L."/>
            <person name="Wei W."/>
            <person name="Wang X."/>
            <person name="Wang C."/>
            <person name="Huo Q."/>
            <person name="Li W."/>
            <person name="Guo W."/>
            <person name="Chen H."/>
            <person name="Chen S."/>
            <person name="Zhou L."/>
            <person name="Zhou L."/>
            <person name="Ni X."/>
            <person name="Tian J."/>
            <person name="Zhou Y."/>
            <person name="Sheng Y."/>
            <person name="Liu T."/>
            <person name="Pan Y."/>
            <person name="Xia L."/>
            <person name="Li J."/>
            <person name="Zhao F."/>
            <person name="Cao W."/>
        </authorList>
    </citation>
    <scope>NUCLEOTIDE SEQUENCE</scope>
    <source>
        <strain evidence="1">Rmic-2018</strain>
        <tissue evidence="1">Larvae</tissue>
    </source>
</reference>
<dbReference type="SUPFAM" id="SSF49899">
    <property type="entry name" value="Concanavalin A-like lectins/glucanases"/>
    <property type="match status" value="1"/>
</dbReference>
<dbReference type="InterPro" id="IPR043136">
    <property type="entry name" value="B30.2/SPRY_sf"/>
</dbReference>
<dbReference type="GO" id="GO:0000976">
    <property type="term" value="F:transcription cis-regulatory region binding"/>
    <property type="evidence" value="ECO:0007669"/>
    <property type="project" value="TreeGrafter"/>
</dbReference>
<evidence type="ECO:0000313" key="2">
    <source>
        <dbReference type="Proteomes" id="UP000821866"/>
    </source>
</evidence>
<sequence>MYCTCVEEGAWYYEATIEDIQRICRSYWLSQELGNLQAPLGYDRFGYSWRSRKGTKFHESRGYHYHDGGYGAGDTLGFLIELPRRKEKEGQLSLPDAFKDRRLVKVKSYLYFEEKDEVQQAIKALSTLPGSKVRLNFGPNFKHKPKDVSCMGMDESVDKVIVQQTMSDMLYLVENESQMRLDAIYF</sequence>
<dbReference type="PANTHER" id="PTHR10598">
    <property type="entry name" value="SET1/ASH2 HISTONE METHYLTRANSFERASE COMPLEX SUBUNIT ASH2"/>
    <property type="match status" value="1"/>
</dbReference>
<reference evidence="1" key="1">
    <citation type="journal article" date="2020" name="Cell">
        <title>Large-Scale Comparative Analyses of Tick Genomes Elucidate Their Genetic Diversity and Vector Capacities.</title>
        <authorList>
            <consortium name="Tick Genome and Microbiome Consortium (TIGMIC)"/>
            <person name="Jia N."/>
            <person name="Wang J."/>
            <person name="Shi W."/>
            <person name="Du L."/>
            <person name="Sun Y."/>
            <person name="Zhan W."/>
            <person name="Jiang J.F."/>
            <person name="Wang Q."/>
            <person name="Zhang B."/>
            <person name="Ji P."/>
            <person name="Bell-Sakyi L."/>
            <person name="Cui X.M."/>
            <person name="Yuan T.T."/>
            <person name="Jiang B.G."/>
            <person name="Yang W.F."/>
            <person name="Lam T.T."/>
            <person name="Chang Q.C."/>
            <person name="Ding S.J."/>
            <person name="Wang X.J."/>
            <person name="Zhu J.G."/>
            <person name="Ruan X.D."/>
            <person name="Zhao L."/>
            <person name="Wei J.T."/>
            <person name="Ye R.Z."/>
            <person name="Que T.C."/>
            <person name="Du C.H."/>
            <person name="Zhou Y.H."/>
            <person name="Cheng J.X."/>
            <person name="Dai P.F."/>
            <person name="Guo W.B."/>
            <person name="Han X.H."/>
            <person name="Huang E.J."/>
            <person name="Li L.F."/>
            <person name="Wei W."/>
            <person name="Gao Y.C."/>
            <person name="Liu J.Z."/>
            <person name="Shao H.Z."/>
            <person name="Wang X."/>
            <person name="Wang C.C."/>
            <person name="Yang T.C."/>
            <person name="Huo Q.B."/>
            <person name="Li W."/>
            <person name="Chen H.Y."/>
            <person name="Chen S.E."/>
            <person name="Zhou L.G."/>
            <person name="Ni X.B."/>
            <person name="Tian J.H."/>
            <person name="Sheng Y."/>
            <person name="Liu T."/>
            <person name="Pan Y.S."/>
            <person name="Xia L.Y."/>
            <person name="Li J."/>
            <person name="Zhao F."/>
            <person name="Cao W.C."/>
        </authorList>
    </citation>
    <scope>NUCLEOTIDE SEQUENCE</scope>
    <source>
        <strain evidence="1">Rmic-2018</strain>
    </source>
</reference>
<dbReference type="CDD" id="cd12872">
    <property type="entry name" value="SPRY_Ash2"/>
    <property type="match status" value="1"/>
</dbReference>
<proteinExistence type="predicted"/>
<evidence type="ECO:0008006" key="3">
    <source>
        <dbReference type="Google" id="ProtNLM"/>
    </source>
</evidence>
<protein>
    <recommendedName>
        <fullName evidence="3">B30.2/SPRY domain-containing protein</fullName>
    </recommendedName>
</protein>
<dbReference type="GO" id="GO:0048188">
    <property type="term" value="C:Set1C/COMPASS complex"/>
    <property type="evidence" value="ECO:0007669"/>
    <property type="project" value="InterPro"/>
</dbReference>
<dbReference type="AlphaFoldDB" id="A0A9J6EIR1"/>
<dbReference type="VEuPathDB" id="VectorBase:LOC119161623"/>
<accession>A0A9J6EIR1</accession>
<evidence type="ECO:0000313" key="1">
    <source>
        <dbReference type="EMBL" id="KAH8034353.1"/>
    </source>
</evidence>
<gene>
    <name evidence="1" type="ORF">HPB51_023357</name>
</gene>
<keyword evidence="2" id="KW-1185">Reference proteome</keyword>
<comment type="caution">
    <text evidence="1">The sequence shown here is derived from an EMBL/GenBank/DDBJ whole genome shotgun (WGS) entry which is preliminary data.</text>
</comment>
<dbReference type="InterPro" id="IPR013320">
    <property type="entry name" value="ConA-like_dom_sf"/>
</dbReference>
<dbReference type="Gene3D" id="2.60.120.920">
    <property type="match status" value="1"/>
</dbReference>
<organism evidence="1 2">
    <name type="scientific">Rhipicephalus microplus</name>
    <name type="common">Cattle tick</name>
    <name type="synonym">Boophilus microplus</name>
    <dbReference type="NCBI Taxonomy" id="6941"/>
    <lineage>
        <taxon>Eukaryota</taxon>
        <taxon>Metazoa</taxon>
        <taxon>Ecdysozoa</taxon>
        <taxon>Arthropoda</taxon>
        <taxon>Chelicerata</taxon>
        <taxon>Arachnida</taxon>
        <taxon>Acari</taxon>
        <taxon>Parasitiformes</taxon>
        <taxon>Ixodida</taxon>
        <taxon>Ixodoidea</taxon>
        <taxon>Ixodidae</taxon>
        <taxon>Rhipicephalinae</taxon>
        <taxon>Rhipicephalus</taxon>
        <taxon>Boophilus</taxon>
    </lineage>
</organism>
<dbReference type="Proteomes" id="UP000821866">
    <property type="component" value="Chromosome 2"/>
</dbReference>
<dbReference type="InterPro" id="IPR037353">
    <property type="entry name" value="ASH2"/>
</dbReference>
<dbReference type="PANTHER" id="PTHR10598:SF0">
    <property type="entry name" value="SET1_ASH2 HISTONE METHYLTRANSFERASE COMPLEX SUBUNIT ASH2"/>
    <property type="match status" value="1"/>
</dbReference>
<dbReference type="EMBL" id="JABSTU010000004">
    <property type="protein sequence ID" value="KAH8034353.1"/>
    <property type="molecule type" value="Genomic_DNA"/>
</dbReference>